<sequence>MKEISALFHTAYSKVATIQICGNSVACTGLYSFNVFSDVDFAPAEVTNRPLLDTENAINADSSDDDDMPLSVFVRIKVKINCKATENRTSSQSPVFNQNATATNTPVVDLNVPGPSHVTPGMIVPLPKAKHV</sequence>
<organism evidence="1 2">
    <name type="scientific">Acanthoscelides obtectus</name>
    <name type="common">Bean weevil</name>
    <name type="synonym">Bruchus obtectus</name>
    <dbReference type="NCBI Taxonomy" id="200917"/>
    <lineage>
        <taxon>Eukaryota</taxon>
        <taxon>Metazoa</taxon>
        <taxon>Ecdysozoa</taxon>
        <taxon>Arthropoda</taxon>
        <taxon>Hexapoda</taxon>
        <taxon>Insecta</taxon>
        <taxon>Pterygota</taxon>
        <taxon>Neoptera</taxon>
        <taxon>Endopterygota</taxon>
        <taxon>Coleoptera</taxon>
        <taxon>Polyphaga</taxon>
        <taxon>Cucujiformia</taxon>
        <taxon>Chrysomeloidea</taxon>
        <taxon>Chrysomelidae</taxon>
        <taxon>Bruchinae</taxon>
        <taxon>Bruchini</taxon>
        <taxon>Acanthoscelides</taxon>
    </lineage>
</organism>
<gene>
    <name evidence="1" type="ORF">ACAOBT_LOCUS27534</name>
</gene>
<accession>A0A9P0M2R5</accession>
<reference evidence="1" key="1">
    <citation type="submission" date="2022-03" db="EMBL/GenBank/DDBJ databases">
        <authorList>
            <person name="Sayadi A."/>
        </authorList>
    </citation>
    <scope>NUCLEOTIDE SEQUENCE</scope>
</reference>
<proteinExistence type="predicted"/>
<dbReference type="Proteomes" id="UP001152888">
    <property type="component" value="Unassembled WGS sequence"/>
</dbReference>
<evidence type="ECO:0000313" key="2">
    <source>
        <dbReference type="Proteomes" id="UP001152888"/>
    </source>
</evidence>
<name>A0A9P0M2R5_ACAOB</name>
<comment type="caution">
    <text evidence="1">The sequence shown here is derived from an EMBL/GenBank/DDBJ whole genome shotgun (WGS) entry which is preliminary data.</text>
</comment>
<dbReference type="AlphaFoldDB" id="A0A9P0M2R5"/>
<protein>
    <submittedName>
        <fullName evidence="1">Uncharacterized protein</fullName>
    </submittedName>
</protein>
<dbReference type="EMBL" id="CAKOFQ010007549">
    <property type="protein sequence ID" value="CAH2003649.1"/>
    <property type="molecule type" value="Genomic_DNA"/>
</dbReference>
<evidence type="ECO:0000313" key="1">
    <source>
        <dbReference type="EMBL" id="CAH2003649.1"/>
    </source>
</evidence>
<keyword evidence="2" id="KW-1185">Reference proteome</keyword>